<dbReference type="Proteomes" id="UP000236316">
    <property type="component" value="Segment"/>
</dbReference>
<evidence type="ECO:0000313" key="2">
    <source>
        <dbReference type="Proteomes" id="UP000236316"/>
    </source>
</evidence>
<reference evidence="1" key="1">
    <citation type="submission" date="2017-08" db="EMBL/GenBank/DDBJ databases">
        <authorList>
            <consortium name="Urmite Genomes"/>
        </authorList>
    </citation>
    <scope>NUCLEOTIDE SEQUENCE [LARGE SCALE GENOMIC DNA]</scope>
    <source>
        <strain evidence="1">IHUMI-LCC2</strain>
    </source>
</reference>
<evidence type="ECO:0000313" key="1">
    <source>
        <dbReference type="EMBL" id="SNW61971.1"/>
    </source>
</evidence>
<accession>A0A2I2L369</accession>
<name>A0A2I2L369_9VIRU</name>
<gene>
    <name evidence="1" type="ORF">ORPV_67</name>
</gene>
<keyword evidence="2" id="KW-1185">Reference proteome</keyword>
<dbReference type="EMBL" id="LT906555">
    <property type="protein sequence ID" value="SNW61971.1"/>
    <property type="molecule type" value="Genomic_DNA"/>
</dbReference>
<sequence>MITLIQNFLKYSNNPILMFHKYKDNFMLNREFRDGYNGMLTDSDDSGLGFAFRKIYKLEDIHTNKFYLYKNLLIDIHLFIRDNTNYEYHNIDKLLKDMSLYEQRCMHKGTLYLAEFKCGIETQTNYYKTCNILLDNLGVNSNVDELKNILNIKNIPITNIPS</sequence>
<proteinExistence type="predicted"/>
<protein>
    <submittedName>
        <fullName evidence="1">Uncharacterized protein</fullName>
    </submittedName>
</protein>
<dbReference type="KEGG" id="vg:35382473"/>
<dbReference type="RefSeq" id="YP_009448273.1">
    <property type="nucleotide sequence ID" value="NC_036594.1"/>
</dbReference>
<dbReference type="GeneID" id="35382473"/>
<organism evidence="1">
    <name type="scientific">Orpheovirus IHUMI-LCC2</name>
    <dbReference type="NCBI Taxonomy" id="2023057"/>
    <lineage>
        <taxon>Viruses</taxon>
        <taxon>Varidnaviria</taxon>
        <taxon>Bamfordvirae</taxon>
        <taxon>Nucleocytoviricota</taxon>
        <taxon>Megaviricetes</taxon>
        <taxon>Pimascovirales</taxon>
        <taxon>Ocovirineae</taxon>
        <taxon>Orpheoviridae</taxon>
        <taxon>Alphaorpheovirus</taxon>
        <taxon>Alphaorpheovirus massiliense</taxon>
    </lineage>
</organism>